<reference evidence="1" key="1">
    <citation type="submission" date="2020-06" db="EMBL/GenBank/DDBJ databases">
        <title>Unique genomic features of the anaerobic methanotrophic archaea.</title>
        <authorList>
            <person name="Chadwick G.L."/>
            <person name="Skennerton C.T."/>
            <person name="Laso-Perez R."/>
            <person name="Leu A.O."/>
            <person name="Speth D.R."/>
            <person name="Yu H."/>
            <person name="Morgan-Lang C."/>
            <person name="Hatzenpichler R."/>
            <person name="Goudeau D."/>
            <person name="Malmstrom R."/>
            <person name="Brazelton W.J."/>
            <person name="Woyke T."/>
            <person name="Hallam S.J."/>
            <person name="Tyson G.W."/>
            <person name="Wegener G."/>
            <person name="Boetius A."/>
            <person name="Orphan V."/>
        </authorList>
    </citation>
    <scope>NUCLEOTIDE SEQUENCE</scope>
</reference>
<organism evidence="1">
    <name type="scientific">Candidatus Methanogaster sp. ANME-2c ERB4</name>
    <dbReference type="NCBI Taxonomy" id="2759911"/>
    <lineage>
        <taxon>Archaea</taxon>
        <taxon>Methanobacteriati</taxon>
        <taxon>Methanobacteriota</taxon>
        <taxon>Stenosarchaea group</taxon>
        <taxon>Methanomicrobia</taxon>
        <taxon>Methanosarcinales</taxon>
        <taxon>ANME-2 cluster</taxon>
        <taxon>Candidatus Methanogasteraceae</taxon>
        <taxon>Candidatus Methanogaster</taxon>
    </lineage>
</organism>
<gene>
    <name evidence="1" type="ORF">AIHMFPNM_00012</name>
</gene>
<sequence>MSEIACLWSAGAKVYGAISLSLEIEGIHQRISLIYTNMADAHWKSAKQALTAFRNSEAPDAEIRSAIGHLMEAYNILQVAVETKITERIFIIFKPKFPTQKSKPAA</sequence>
<dbReference type="AlphaFoldDB" id="A0A7G9YNM7"/>
<evidence type="ECO:0000313" key="1">
    <source>
        <dbReference type="EMBL" id="QNO49611.1"/>
    </source>
</evidence>
<protein>
    <submittedName>
        <fullName evidence="1">Uncharacterized protein</fullName>
    </submittedName>
</protein>
<accession>A0A7G9YNM7</accession>
<proteinExistence type="predicted"/>
<dbReference type="EMBL" id="MT631384">
    <property type="protein sequence ID" value="QNO49611.1"/>
    <property type="molecule type" value="Genomic_DNA"/>
</dbReference>
<name>A0A7G9YNM7_9EURY</name>